<evidence type="ECO:0000313" key="17">
    <source>
        <dbReference type="Proteomes" id="UP000007796"/>
    </source>
</evidence>
<feature type="domain" description="Dihydroorotate dehydrogenase catalytic" evidence="15">
    <location>
        <begin position="698"/>
        <end position="982"/>
    </location>
</feature>
<comment type="cofactor">
    <cofactor evidence="1">
        <name>FMN</name>
        <dbReference type="ChEBI" id="CHEBI:58210"/>
    </cofactor>
</comment>
<dbReference type="eggNOG" id="KOG1436">
    <property type="taxonomic scope" value="Eukaryota"/>
</dbReference>
<accession>F0X877</accession>
<dbReference type="FunFam" id="3.20.20.70:FF:000242">
    <property type="entry name" value="Dihydroorotate reductase PyrE"/>
    <property type="match status" value="1"/>
</dbReference>
<keyword evidence="9" id="KW-0863">Zinc-finger</keyword>
<dbReference type="RefSeq" id="XP_014174951.1">
    <property type="nucleotide sequence ID" value="XM_014319476.1"/>
</dbReference>
<dbReference type="GO" id="GO:0005743">
    <property type="term" value="C:mitochondrial inner membrane"/>
    <property type="evidence" value="ECO:0007669"/>
    <property type="project" value="TreeGrafter"/>
</dbReference>
<keyword evidence="7" id="KW-0812">Transmembrane</keyword>
<evidence type="ECO:0000256" key="11">
    <source>
        <dbReference type="ARBA" id="ARBA00022989"/>
    </source>
</evidence>
<dbReference type="PROSITE" id="PS00518">
    <property type="entry name" value="ZF_RING_1"/>
    <property type="match status" value="1"/>
</dbReference>
<dbReference type="EMBL" id="GL629735">
    <property type="protein sequence ID" value="EFX05469.1"/>
    <property type="molecule type" value="Genomic_DNA"/>
</dbReference>
<evidence type="ECO:0000259" key="15">
    <source>
        <dbReference type="Pfam" id="PF01180"/>
    </source>
</evidence>
<dbReference type="HOGENOM" id="CLU_289191_0_0_1"/>
<dbReference type="GeneID" id="25976649"/>
<dbReference type="eggNOG" id="KOG1944">
    <property type="taxonomic scope" value="Eukaryota"/>
</dbReference>
<sequence>MAKRSTKNAIASRAGRGKFQGGNRIAARPIREQAGVLLKRRLTSASRQKTVQETRAVEWQRMAVPAAVTMGAMASTSNELVPIAGLPSIDDVFPEFGQGEIPTMGAMTASTSYMLAPISGLPSIYDVFPGLCPGSEPLPLPDTNRRAVPKFEICGQQNCGKHPELHPWWQWPYPATTCYKCLRQSTPNELHALPCGHALCHGCLEQTVAEINANVQHESSWAEISTHLEEHWAASSPNGGSGQLDSRQPILNSSPLDRAMAAAGFHCCGKNMHLERYAMCMTPHTVRTFWLACEAIRWPLDMARNRCGWPDCGRLVSPTCSYVRNHGTVYHCLYCQGNSYYICKTLPLPKSKPQRKSLPAPGPPKEDPIPIANNVSPLPLWQRLGPLTRAAEGYARAQRNRPYVTQVCSSLVIALCADLSVQRMSAWVAEKEVVPTDSITPTSSSPLSTYSYDPVRTARSLVIGAIFAIPTYRWFIFLSRNFNYSSHIFSLTVKIVVNQLCYTPVFNSYFFGMQALLAGDTPQEAFDRVRRTVPISFVNALKLWPAVTAFSFTFVPMEYRSVFSGVIAVGWQTINTNRSVSTSPHSEAGVSAPSTQTPGSEQSQPVSRLRSAFWITSISLSVFATYLYATDTRASVHRWLVPRLLRLIYTDAEEAHHIGTQSMKILYQLGLHPRDRTDDEDSQKSTLATTVFEEPDSLALNNPIGISAGLDKNADIPDALFALGAAVVEVGGCTPRPQAGNSRPRAFRVPAIEGFVNRYGLNSIGADALASRLRARVRQFCRDHAEKHLTEADVLSGAAGVPPGSLSPGRLLLVQIAKNKDTDERDVRAVAEDYTYCVRRLAPYADVIVVNVSSPNTPGLRDLQAVEPLTRILGAVVDETRKSANKLTAMRTIPTRVMVKVSPDEDSDSQIDGICEAVWASGVDGIIVGNTTKRRTGLIPEKLRIPVDQQRALAETGGFSGPAMYGRTLALVKRYRQRLDEQALHLTAPMNKDNVKPVARKALFASGGVTTGNDALNLLNAGASVAMVYTGLVYGGAGTITRVKQELRDEIACFDVKEKGI</sequence>
<dbReference type="OrthoDB" id="14784at2759"/>
<dbReference type="InterPro" id="IPR050074">
    <property type="entry name" value="DHO_dehydrogenase"/>
</dbReference>
<comment type="similarity">
    <text evidence="4">Belongs to the peroxisomal membrane protein PXMP2/4 family.</text>
</comment>
<dbReference type="InParanoid" id="F0X877"/>
<comment type="pathway">
    <text evidence="3">Pyrimidine metabolism; UMP biosynthesis via de novo pathway.</text>
</comment>
<evidence type="ECO:0000256" key="5">
    <source>
        <dbReference type="ARBA" id="ARBA00022630"/>
    </source>
</evidence>
<dbReference type="Pfam" id="PF04117">
    <property type="entry name" value="Mpv17_PMP22"/>
    <property type="match status" value="1"/>
</dbReference>
<dbReference type="GO" id="GO:0004152">
    <property type="term" value="F:dihydroorotate dehydrogenase activity"/>
    <property type="evidence" value="ECO:0007669"/>
    <property type="project" value="InterPro"/>
</dbReference>
<dbReference type="AlphaFoldDB" id="F0X877"/>
<evidence type="ECO:0000256" key="13">
    <source>
        <dbReference type="ARBA" id="ARBA00023136"/>
    </source>
</evidence>
<evidence type="ECO:0000256" key="8">
    <source>
        <dbReference type="ARBA" id="ARBA00022723"/>
    </source>
</evidence>
<dbReference type="GO" id="GO:0006207">
    <property type="term" value="P:'de novo' pyrimidine nucleobase biosynthetic process"/>
    <property type="evidence" value="ECO:0007669"/>
    <property type="project" value="InterPro"/>
</dbReference>
<keyword evidence="13" id="KW-0472">Membrane</keyword>
<reference evidence="16 17" key="1">
    <citation type="journal article" date="2011" name="Proc. Natl. Acad. Sci. U.S.A.">
        <title>Genome and transcriptome analyses of the mountain pine beetle-fungal symbiont Grosmannia clavigera, a lodgepole pine pathogen.</title>
        <authorList>
            <person name="DiGuistini S."/>
            <person name="Wang Y."/>
            <person name="Liao N.Y."/>
            <person name="Taylor G."/>
            <person name="Tanguay P."/>
            <person name="Feau N."/>
            <person name="Henrissat B."/>
            <person name="Chan S.K."/>
            <person name="Hesse-Orce U."/>
            <person name="Alamouti S.M."/>
            <person name="Tsui C.K.M."/>
            <person name="Docking R.T."/>
            <person name="Levasseur A."/>
            <person name="Haridas S."/>
            <person name="Robertson G."/>
            <person name="Birol I."/>
            <person name="Holt R.A."/>
            <person name="Marra M.A."/>
            <person name="Hamelin R.C."/>
            <person name="Hirst M."/>
            <person name="Jones S.J.M."/>
            <person name="Bohlmann J."/>
            <person name="Breuil C."/>
        </authorList>
    </citation>
    <scope>NUCLEOTIDE SEQUENCE [LARGE SCALE GENOMIC DNA]</scope>
    <source>
        <strain evidence="17">kw1407 / UAMH 11150</strain>
    </source>
</reference>
<keyword evidence="12" id="KW-0560">Oxidoreductase</keyword>
<dbReference type="NCBIfam" id="TIGR01036">
    <property type="entry name" value="pyrD_sub2"/>
    <property type="match status" value="1"/>
</dbReference>
<organism evidence="17">
    <name type="scientific">Grosmannia clavigera (strain kw1407 / UAMH 11150)</name>
    <name type="common">Blue stain fungus</name>
    <name type="synonym">Graphiocladiella clavigera</name>
    <dbReference type="NCBI Taxonomy" id="655863"/>
    <lineage>
        <taxon>Eukaryota</taxon>
        <taxon>Fungi</taxon>
        <taxon>Dikarya</taxon>
        <taxon>Ascomycota</taxon>
        <taxon>Pezizomycotina</taxon>
        <taxon>Sordariomycetes</taxon>
        <taxon>Sordariomycetidae</taxon>
        <taxon>Ophiostomatales</taxon>
        <taxon>Ophiostomataceae</taxon>
        <taxon>Leptographium</taxon>
    </lineage>
</organism>
<name>F0X877_GROCL</name>
<evidence type="ECO:0000256" key="3">
    <source>
        <dbReference type="ARBA" id="ARBA00004725"/>
    </source>
</evidence>
<evidence type="ECO:0000256" key="10">
    <source>
        <dbReference type="ARBA" id="ARBA00022833"/>
    </source>
</evidence>
<dbReference type="InterPro" id="IPR013785">
    <property type="entry name" value="Aldolase_TIM"/>
</dbReference>
<dbReference type="Gene3D" id="3.20.20.70">
    <property type="entry name" value="Aldolase class I"/>
    <property type="match status" value="1"/>
</dbReference>
<feature type="region of interest" description="Disordered" evidence="14">
    <location>
        <begin position="580"/>
        <end position="604"/>
    </location>
</feature>
<dbReference type="SUPFAM" id="SSF51395">
    <property type="entry name" value="FMN-linked oxidoreductases"/>
    <property type="match status" value="1"/>
</dbReference>
<keyword evidence="11" id="KW-1133">Transmembrane helix</keyword>
<dbReference type="PANTHER" id="PTHR48109:SF4">
    <property type="entry name" value="DIHYDROOROTATE DEHYDROGENASE (QUINONE), MITOCHONDRIAL"/>
    <property type="match status" value="1"/>
</dbReference>
<feature type="compositionally biased region" description="Polar residues" evidence="14">
    <location>
        <begin position="592"/>
        <end position="604"/>
    </location>
</feature>
<evidence type="ECO:0000313" key="16">
    <source>
        <dbReference type="EMBL" id="EFX05469.1"/>
    </source>
</evidence>
<evidence type="ECO:0000256" key="12">
    <source>
        <dbReference type="ARBA" id="ARBA00023002"/>
    </source>
</evidence>
<comment type="subcellular location">
    <subcellularLocation>
        <location evidence="2">Membrane</location>
        <topology evidence="2">Multi-pass membrane protein</topology>
    </subcellularLocation>
</comment>
<evidence type="ECO:0000256" key="2">
    <source>
        <dbReference type="ARBA" id="ARBA00004141"/>
    </source>
</evidence>
<dbReference type="Pfam" id="PF01180">
    <property type="entry name" value="DHO_dh"/>
    <property type="match status" value="2"/>
</dbReference>
<evidence type="ECO:0000256" key="6">
    <source>
        <dbReference type="ARBA" id="ARBA00022643"/>
    </source>
</evidence>
<gene>
    <name evidence="16" type="ORF">CMQ_3538</name>
</gene>
<dbReference type="CDD" id="cd04738">
    <property type="entry name" value="DHOD_2_like"/>
    <property type="match status" value="1"/>
</dbReference>
<evidence type="ECO:0000256" key="14">
    <source>
        <dbReference type="SAM" id="MobiDB-lite"/>
    </source>
</evidence>
<dbReference type="InterPro" id="IPR005720">
    <property type="entry name" value="Dihydroorotate_DH_cat"/>
</dbReference>
<evidence type="ECO:0000256" key="9">
    <source>
        <dbReference type="ARBA" id="ARBA00022771"/>
    </source>
</evidence>
<keyword evidence="17" id="KW-1185">Reference proteome</keyword>
<dbReference type="Proteomes" id="UP000007796">
    <property type="component" value="Unassembled WGS sequence"/>
</dbReference>
<dbReference type="InterPro" id="IPR017907">
    <property type="entry name" value="Znf_RING_CS"/>
</dbReference>
<dbReference type="InterPro" id="IPR005719">
    <property type="entry name" value="Dihydroorotate_DH_2"/>
</dbReference>
<evidence type="ECO:0000256" key="1">
    <source>
        <dbReference type="ARBA" id="ARBA00001917"/>
    </source>
</evidence>
<dbReference type="PANTHER" id="PTHR48109">
    <property type="entry name" value="DIHYDROOROTATE DEHYDROGENASE (QUINONE), MITOCHONDRIAL-RELATED"/>
    <property type="match status" value="1"/>
</dbReference>
<evidence type="ECO:0000256" key="7">
    <source>
        <dbReference type="ARBA" id="ARBA00022692"/>
    </source>
</evidence>
<dbReference type="STRING" id="655863.F0X877"/>
<dbReference type="GO" id="GO:0008270">
    <property type="term" value="F:zinc ion binding"/>
    <property type="evidence" value="ECO:0007669"/>
    <property type="project" value="UniProtKB-KW"/>
</dbReference>
<keyword evidence="8" id="KW-0479">Metal-binding</keyword>
<dbReference type="InterPro" id="IPR007248">
    <property type="entry name" value="Mpv17_PMP22"/>
</dbReference>
<feature type="domain" description="Dihydroorotate dehydrogenase catalytic" evidence="15">
    <location>
        <begin position="1004"/>
        <end position="1049"/>
    </location>
</feature>
<keyword evidence="10" id="KW-0862">Zinc</keyword>
<dbReference type="GO" id="GO:0009220">
    <property type="term" value="P:pyrimidine ribonucleotide biosynthetic process"/>
    <property type="evidence" value="ECO:0007669"/>
    <property type="project" value="TreeGrafter"/>
</dbReference>
<proteinExistence type="inferred from homology"/>
<protein>
    <submittedName>
        <fullName evidence="16">Dihydroorotate reductase</fullName>
    </submittedName>
</protein>
<keyword evidence="5" id="KW-0285">Flavoprotein</keyword>
<keyword evidence="6" id="KW-0288">FMN</keyword>
<evidence type="ECO:0000256" key="4">
    <source>
        <dbReference type="ARBA" id="ARBA00006824"/>
    </source>
</evidence>